<keyword evidence="3" id="KW-1185">Reference proteome</keyword>
<dbReference type="AlphaFoldDB" id="J3LJU8"/>
<sequence>MSLMCTSESESALPAAISSSQRKDDSKSATGSLSPPCLHLPSSARCFSMAEATKLSIVRRASAFLFSCPIPSHLIVFQHDTGMVWRRKIVRNASSIARANGTSGKPTSRHPGSTPNTRWHVASSDHRVNTSCRSHVLPASATWARNGRRPFSTLSRLERATKARNRGVVMSIWALFRCRRHRSPSVLKMPPPRTSNISANTSPLG</sequence>
<protein>
    <submittedName>
        <fullName evidence="2">Uncharacterized protein</fullName>
    </submittedName>
</protein>
<dbReference type="HOGENOM" id="CLU_1339358_0_0_1"/>
<feature type="region of interest" description="Disordered" evidence="1">
    <location>
        <begin position="185"/>
        <end position="205"/>
    </location>
</feature>
<dbReference type="Proteomes" id="UP000006038">
    <property type="component" value="Chromosome 3"/>
</dbReference>
<feature type="compositionally biased region" description="Polar residues" evidence="1">
    <location>
        <begin position="194"/>
        <end position="205"/>
    </location>
</feature>
<accession>J3LJU8</accession>
<dbReference type="Gramene" id="OB03G13240.1">
    <property type="protein sequence ID" value="OB03G13240.1"/>
    <property type="gene ID" value="OB03G13240"/>
</dbReference>
<organism evidence="2">
    <name type="scientific">Oryza brachyantha</name>
    <name type="common">malo sina</name>
    <dbReference type="NCBI Taxonomy" id="4533"/>
    <lineage>
        <taxon>Eukaryota</taxon>
        <taxon>Viridiplantae</taxon>
        <taxon>Streptophyta</taxon>
        <taxon>Embryophyta</taxon>
        <taxon>Tracheophyta</taxon>
        <taxon>Spermatophyta</taxon>
        <taxon>Magnoliopsida</taxon>
        <taxon>Liliopsida</taxon>
        <taxon>Poales</taxon>
        <taxon>Poaceae</taxon>
        <taxon>BOP clade</taxon>
        <taxon>Oryzoideae</taxon>
        <taxon>Oryzeae</taxon>
        <taxon>Oryzinae</taxon>
        <taxon>Oryza</taxon>
    </lineage>
</organism>
<feature type="compositionally biased region" description="Polar residues" evidence="1">
    <location>
        <begin position="98"/>
        <end position="117"/>
    </location>
</feature>
<feature type="region of interest" description="Disordered" evidence="1">
    <location>
        <begin position="1"/>
        <end position="34"/>
    </location>
</feature>
<reference evidence="2" key="1">
    <citation type="journal article" date="2013" name="Nat. Commun.">
        <title>Whole-genome sequencing of Oryza brachyantha reveals mechanisms underlying Oryza genome evolution.</title>
        <authorList>
            <person name="Chen J."/>
            <person name="Huang Q."/>
            <person name="Gao D."/>
            <person name="Wang J."/>
            <person name="Lang Y."/>
            <person name="Liu T."/>
            <person name="Li B."/>
            <person name="Bai Z."/>
            <person name="Luis Goicoechea J."/>
            <person name="Liang C."/>
            <person name="Chen C."/>
            <person name="Zhang W."/>
            <person name="Sun S."/>
            <person name="Liao Y."/>
            <person name="Zhang X."/>
            <person name="Yang L."/>
            <person name="Song C."/>
            <person name="Wang M."/>
            <person name="Shi J."/>
            <person name="Liu G."/>
            <person name="Liu J."/>
            <person name="Zhou H."/>
            <person name="Zhou W."/>
            <person name="Yu Q."/>
            <person name="An N."/>
            <person name="Chen Y."/>
            <person name="Cai Q."/>
            <person name="Wang B."/>
            <person name="Liu B."/>
            <person name="Min J."/>
            <person name="Huang Y."/>
            <person name="Wu H."/>
            <person name="Li Z."/>
            <person name="Zhang Y."/>
            <person name="Yin Y."/>
            <person name="Song W."/>
            <person name="Jiang J."/>
            <person name="Jackson S.A."/>
            <person name="Wing R.A."/>
            <person name="Wang J."/>
            <person name="Chen M."/>
        </authorList>
    </citation>
    <scope>NUCLEOTIDE SEQUENCE [LARGE SCALE GENOMIC DNA]</scope>
    <source>
        <strain evidence="2">cv. IRGC 101232</strain>
    </source>
</reference>
<dbReference type="EnsemblPlants" id="OB03G13240.1">
    <property type="protein sequence ID" value="OB03G13240.1"/>
    <property type="gene ID" value="OB03G13240"/>
</dbReference>
<feature type="region of interest" description="Disordered" evidence="1">
    <location>
        <begin position="98"/>
        <end position="120"/>
    </location>
</feature>
<evidence type="ECO:0000256" key="1">
    <source>
        <dbReference type="SAM" id="MobiDB-lite"/>
    </source>
</evidence>
<evidence type="ECO:0000313" key="3">
    <source>
        <dbReference type="Proteomes" id="UP000006038"/>
    </source>
</evidence>
<evidence type="ECO:0000313" key="2">
    <source>
        <dbReference type="EnsemblPlants" id="OB03G13240.1"/>
    </source>
</evidence>
<feature type="compositionally biased region" description="Polar residues" evidence="1">
    <location>
        <begin position="1"/>
        <end position="10"/>
    </location>
</feature>
<name>J3LJU8_ORYBR</name>
<proteinExistence type="predicted"/>
<reference evidence="2" key="2">
    <citation type="submission" date="2013-04" db="UniProtKB">
        <authorList>
            <consortium name="EnsemblPlants"/>
        </authorList>
    </citation>
    <scope>IDENTIFICATION</scope>
</reference>